<comment type="caution">
    <text evidence="10">The sequence shown here is derived from an EMBL/GenBank/DDBJ whole genome shotgun (WGS) entry which is preliminary data.</text>
</comment>
<name>A0A8J6B401_9EUKA</name>
<feature type="transmembrane region" description="Helical" evidence="9">
    <location>
        <begin position="20"/>
        <end position="42"/>
    </location>
</feature>
<evidence type="ECO:0000256" key="8">
    <source>
        <dbReference type="ARBA" id="ARBA00045204"/>
    </source>
</evidence>
<dbReference type="Proteomes" id="UP000717585">
    <property type="component" value="Unassembled WGS sequence"/>
</dbReference>
<evidence type="ECO:0000256" key="3">
    <source>
        <dbReference type="ARBA" id="ARBA00017059"/>
    </source>
</evidence>
<dbReference type="GO" id="GO:0006465">
    <property type="term" value="P:signal peptide processing"/>
    <property type="evidence" value="ECO:0007669"/>
    <property type="project" value="InterPro"/>
</dbReference>
<evidence type="ECO:0000256" key="6">
    <source>
        <dbReference type="ARBA" id="ARBA00022989"/>
    </source>
</evidence>
<evidence type="ECO:0000313" key="11">
    <source>
        <dbReference type="Proteomes" id="UP000717585"/>
    </source>
</evidence>
<dbReference type="GO" id="GO:0045047">
    <property type="term" value="P:protein targeting to ER"/>
    <property type="evidence" value="ECO:0007669"/>
    <property type="project" value="TreeGrafter"/>
</dbReference>
<gene>
    <name evidence="10" type="ORF">J8273_5506</name>
</gene>
<keyword evidence="7 9" id="KW-0472">Membrane</keyword>
<keyword evidence="11" id="KW-1185">Reference proteome</keyword>
<reference evidence="10" key="1">
    <citation type="submission" date="2021-05" db="EMBL/GenBank/DDBJ databases">
        <title>A free-living protist that lacks canonical eukaryotic 1 DNA replication and segregation systems.</title>
        <authorList>
            <person name="Salas-Leiva D.E."/>
            <person name="Tromer E.C."/>
            <person name="Curtis B.A."/>
            <person name="Jerlstrom-Hultqvist J."/>
            <person name="Kolisko M."/>
            <person name="Yi Z."/>
            <person name="Salas-Leiva J.S."/>
            <person name="Gallot-Lavallee L."/>
            <person name="Kops G.J.P.L."/>
            <person name="Archibald J.M."/>
            <person name="Simpson A.G.B."/>
            <person name="Roger A.J."/>
        </authorList>
    </citation>
    <scope>NUCLEOTIDE SEQUENCE</scope>
    <source>
        <strain evidence="10">BICM</strain>
    </source>
</reference>
<evidence type="ECO:0000256" key="5">
    <source>
        <dbReference type="ARBA" id="ARBA00022824"/>
    </source>
</evidence>
<keyword evidence="4 9" id="KW-0812">Transmembrane</keyword>
<comment type="similarity">
    <text evidence="2">Belongs to the SPCS1 family.</text>
</comment>
<dbReference type="OrthoDB" id="263893at2759"/>
<evidence type="ECO:0000256" key="7">
    <source>
        <dbReference type="ARBA" id="ARBA00023136"/>
    </source>
</evidence>
<dbReference type="PANTHER" id="PTHR13202">
    <property type="entry name" value="MICROSOMAL SIGNAL PEPTIDASE 12 KDA SUBUNIT"/>
    <property type="match status" value="1"/>
</dbReference>
<protein>
    <recommendedName>
        <fullName evidence="3">Signal peptidase complex subunit 1</fullName>
    </recommendedName>
</protein>
<evidence type="ECO:0000256" key="2">
    <source>
        <dbReference type="ARBA" id="ARBA00005245"/>
    </source>
</evidence>
<comment type="function">
    <text evidence="8">Component of the signal peptidase complex (SPC) which catalyzes the cleavage of N-terminal signal sequences from nascent proteins as they are translocated into the lumen of the endoplasmic reticulum. Dispensable for SPC enzymatic activity.</text>
</comment>
<organism evidence="10 11">
    <name type="scientific">Carpediemonas membranifera</name>
    <dbReference type="NCBI Taxonomy" id="201153"/>
    <lineage>
        <taxon>Eukaryota</taxon>
        <taxon>Metamonada</taxon>
        <taxon>Carpediemonas-like organisms</taxon>
        <taxon>Carpediemonas</taxon>
    </lineage>
</organism>
<accession>A0A8J6B401</accession>
<dbReference type="AlphaFoldDB" id="A0A8J6B401"/>
<dbReference type="InterPro" id="IPR009542">
    <property type="entry name" value="Spc1/SPCS1"/>
</dbReference>
<keyword evidence="6 9" id="KW-1133">Transmembrane helix</keyword>
<keyword evidence="5" id="KW-0256">Endoplasmic reticulum</keyword>
<dbReference type="Pfam" id="PF06645">
    <property type="entry name" value="SPC12"/>
    <property type="match status" value="1"/>
</dbReference>
<evidence type="ECO:0000313" key="10">
    <source>
        <dbReference type="EMBL" id="KAG9392504.1"/>
    </source>
</evidence>
<sequence length="80" mass="9465">MLDNLKKYVDFSIDYKGQRLSYWISRLIMVVALVVGLAVGYHRQDFMMTVYIILGFGAVDFVLTVLPWPMFRRMNLEWRG</sequence>
<feature type="transmembrane region" description="Helical" evidence="9">
    <location>
        <begin position="48"/>
        <end position="71"/>
    </location>
</feature>
<evidence type="ECO:0000256" key="9">
    <source>
        <dbReference type="SAM" id="Phobius"/>
    </source>
</evidence>
<evidence type="ECO:0000256" key="4">
    <source>
        <dbReference type="ARBA" id="ARBA00022692"/>
    </source>
</evidence>
<proteinExistence type="inferred from homology"/>
<dbReference type="EMBL" id="JAHDYR010000038">
    <property type="protein sequence ID" value="KAG9392504.1"/>
    <property type="molecule type" value="Genomic_DNA"/>
</dbReference>
<evidence type="ECO:0000256" key="1">
    <source>
        <dbReference type="ARBA" id="ARBA00004477"/>
    </source>
</evidence>
<dbReference type="GO" id="GO:0005787">
    <property type="term" value="C:signal peptidase complex"/>
    <property type="evidence" value="ECO:0007669"/>
    <property type="project" value="InterPro"/>
</dbReference>
<dbReference type="PANTHER" id="PTHR13202:SF0">
    <property type="entry name" value="SIGNAL PEPTIDASE COMPLEX SUBUNIT 1"/>
    <property type="match status" value="1"/>
</dbReference>
<comment type="subcellular location">
    <subcellularLocation>
        <location evidence="1">Endoplasmic reticulum membrane</location>
        <topology evidence="1">Multi-pass membrane protein</topology>
    </subcellularLocation>
</comment>